<dbReference type="EMBL" id="QTTN01000008">
    <property type="protein sequence ID" value="REE88568.1"/>
    <property type="molecule type" value="Genomic_DNA"/>
</dbReference>
<dbReference type="OrthoDB" id="9815852at2"/>
<name>A0A3D9S6E4_9BACL</name>
<evidence type="ECO:0000313" key="2">
    <source>
        <dbReference type="EMBL" id="REE88568.1"/>
    </source>
</evidence>
<sequence length="138" mass="16267">MKKIRTHVEEWFRDIPDSEQKQAIQEEITQNLEEKVFDLMRTGKSEEDATNKAIVEFGDISDIKLELGVNNGSGISAKDVRKRFGLHLGFSIWGSCLIIAFFIFINFYYSPDTIWFVYPTFAVLWWPLVMFYKWLGWK</sequence>
<dbReference type="InterPro" id="IPR047928">
    <property type="entry name" value="Perm_prefix_1"/>
</dbReference>
<evidence type="ECO:0008006" key="4">
    <source>
        <dbReference type="Google" id="ProtNLM"/>
    </source>
</evidence>
<accession>A0A3D9S6E4</accession>
<keyword evidence="1" id="KW-0472">Membrane</keyword>
<dbReference type="RefSeq" id="WP_116188674.1">
    <property type="nucleotide sequence ID" value="NZ_QTTN01000008.1"/>
</dbReference>
<feature type="transmembrane region" description="Helical" evidence="1">
    <location>
        <begin position="115"/>
        <end position="135"/>
    </location>
</feature>
<reference evidence="2 3" key="1">
    <citation type="submission" date="2018-08" db="EMBL/GenBank/DDBJ databases">
        <title>Genomic Encyclopedia of Type Strains, Phase III (KMG-III): the genomes of soil and plant-associated and newly described type strains.</title>
        <authorList>
            <person name="Whitman W."/>
        </authorList>
    </citation>
    <scope>NUCLEOTIDE SEQUENCE [LARGE SCALE GENOMIC DNA]</scope>
    <source>
        <strain evidence="2 3">CGMCC 1.10966</strain>
    </source>
</reference>
<gene>
    <name evidence="2" type="ORF">A8990_10864</name>
</gene>
<keyword evidence="1" id="KW-1133">Transmembrane helix</keyword>
<protein>
    <recommendedName>
        <fullName evidence="4">2TM domain-containing protein</fullName>
    </recommendedName>
</protein>
<proteinExistence type="predicted"/>
<dbReference type="Proteomes" id="UP000256304">
    <property type="component" value="Unassembled WGS sequence"/>
</dbReference>
<dbReference type="AlphaFoldDB" id="A0A3D9S6E4"/>
<dbReference type="NCBIfam" id="NF038403">
    <property type="entry name" value="perm_prefix_1"/>
    <property type="match status" value="1"/>
</dbReference>
<keyword evidence="1" id="KW-0812">Transmembrane</keyword>
<comment type="caution">
    <text evidence="2">The sequence shown here is derived from an EMBL/GenBank/DDBJ whole genome shotgun (WGS) entry which is preliminary data.</text>
</comment>
<organism evidence="2 3">
    <name type="scientific">Paenibacillus taihuensis</name>
    <dbReference type="NCBI Taxonomy" id="1156355"/>
    <lineage>
        <taxon>Bacteria</taxon>
        <taxon>Bacillati</taxon>
        <taxon>Bacillota</taxon>
        <taxon>Bacilli</taxon>
        <taxon>Bacillales</taxon>
        <taxon>Paenibacillaceae</taxon>
        <taxon>Paenibacillus</taxon>
    </lineage>
</organism>
<keyword evidence="3" id="KW-1185">Reference proteome</keyword>
<evidence type="ECO:0000313" key="3">
    <source>
        <dbReference type="Proteomes" id="UP000256304"/>
    </source>
</evidence>
<evidence type="ECO:0000256" key="1">
    <source>
        <dbReference type="SAM" id="Phobius"/>
    </source>
</evidence>
<feature type="transmembrane region" description="Helical" evidence="1">
    <location>
        <begin position="88"/>
        <end position="109"/>
    </location>
</feature>